<dbReference type="Proteomes" id="UP000250235">
    <property type="component" value="Unassembled WGS sequence"/>
</dbReference>
<sequence>MSARDACALAAHGARSLAMSSATDCESWATLGTACRAWRSAAAPRLGRACRVWRSATAPRLDRTCRAPRPATCRSLAHWLRDVEEGGAASLARRWVDEATLLVDACGALVAHDARWPRGVVRCRHDFCGGGASYRPPLRRSSGDVVTADFSRVWFWPVPGSP</sequence>
<keyword evidence="2" id="KW-1185">Reference proteome</keyword>
<accession>A0A2Z6ZSQ5</accession>
<proteinExistence type="predicted"/>
<evidence type="ECO:0000313" key="1">
    <source>
        <dbReference type="EMBL" id="KZT76205.1"/>
    </source>
</evidence>
<name>A0A2Z6ZSQ5_9LAMI</name>
<dbReference type="EMBL" id="KV142773">
    <property type="protein sequence ID" value="KZT76205.1"/>
    <property type="molecule type" value="Genomic_DNA"/>
</dbReference>
<dbReference type="AlphaFoldDB" id="A0A2Z6ZSQ5"/>
<organism evidence="1 2">
    <name type="scientific">Dorcoceras hygrometricum</name>
    <dbReference type="NCBI Taxonomy" id="472368"/>
    <lineage>
        <taxon>Eukaryota</taxon>
        <taxon>Viridiplantae</taxon>
        <taxon>Streptophyta</taxon>
        <taxon>Embryophyta</taxon>
        <taxon>Tracheophyta</taxon>
        <taxon>Spermatophyta</taxon>
        <taxon>Magnoliopsida</taxon>
        <taxon>eudicotyledons</taxon>
        <taxon>Gunneridae</taxon>
        <taxon>Pentapetalae</taxon>
        <taxon>asterids</taxon>
        <taxon>lamiids</taxon>
        <taxon>Lamiales</taxon>
        <taxon>Gesneriaceae</taxon>
        <taxon>Didymocarpoideae</taxon>
        <taxon>Trichosporeae</taxon>
        <taxon>Loxocarpinae</taxon>
        <taxon>Dorcoceras</taxon>
    </lineage>
</organism>
<protein>
    <submittedName>
        <fullName evidence="1">Condensin complex component</fullName>
    </submittedName>
</protein>
<gene>
    <name evidence="1" type="ORF">F511_46771</name>
</gene>
<evidence type="ECO:0000313" key="2">
    <source>
        <dbReference type="Proteomes" id="UP000250235"/>
    </source>
</evidence>
<reference evidence="1 2" key="1">
    <citation type="journal article" date="2015" name="Proc. Natl. Acad. Sci. U.S.A.">
        <title>The resurrection genome of Boea hygrometrica: A blueprint for survival of dehydration.</title>
        <authorList>
            <person name="Xiao L."/>
            <person name="Yang G."/>
            <person name="Zhang L."/>
            <person name="Yang X."/>
            <person name="Zhao S."/>
            <person name="Ji Z."/>
            <person name="Zhou Q."/>
            <person name="Hu M."/>
            <person name="Wang Y."/>
            <person name="Chen M."/>
            <person name="Xu Y."/>
            <person name="Jin H."/>
            <person name="Xiao X."/>
            <person name="Hu G."/>
            <person name="Bao F."/>
            <person name="Hu Y."/>
            <person name="Wan P."/>
            <person name="Li L."/>
            <person name="Deng X."/>
            <person name="Kuang T."/>
            <person name="Xiang C."/>
            <person name="Zhu J.K."/>
            <person name="Oliver M.J."/>
            <person name="He Y."/>
        </authorList>
    </citation>
    <scope>NUCLEOTIDE SEQUENCE [LARGE SCALE GENOMIC DNA]</scope>
    <source>
        <strain evidence="2">cv. XS01</strain>
    </source>
</reference>